<evidence type="ECO:0000313" key="1">
    <source>
        <dbReference type="EMBL" id="CRX37971.1"/>
    </source>
</evidence>
<dbReference type="OrthoDB" id="9889264at2"/>
<proteinExistence type="predicted"/>
<keyword evidence="2" id="KW-1185">Reference proteome</keyword>
<reference evidence="2" key="1">
    <citation type="submission" date="2015-06" db="EMBL/GenBank/DDBJ databases">
        <authorList>
            <person name="Bertelli C."/>
        </authorList>
    </citation>
    <scope>NUCLEOTIDE SEQUENCE [LARGE SCALE GENOMIC DNA]</scope>
    <source>
        <strain evidence="2">CRIB-30</strain>
    </source>
</reference>
<evidence type="ECO:0000313" key="2">
    <source>
        <dbReference type="Proteomes" id="UP000220251"/>
    </source>
</evidence>
<dbReference type="EMBL" id="CWGJ01000011">
    <property type="protein sequence ID" value="CRX37971.1"/>
    <property type="molecule type" value="Genomic_DNA"/>
</dbReference>
<sequence length="244" mass="27715">MFSHAASLTTYRTEAFECISDEESLESAKIVVFLTNHKAPSHYPHIWNILSGLKLKETDVLLAESMKVVGTWKIAAATECWENPQTLKQVEEQRKKYLYASQVIDKLQDEQTAFRRKMIACEILMGFKEADSLKGRGVDLATIGEWLKTPSVNQAEIHDFQLQAKQIVDLAYRAFCRAIISETFPERQTELITKIQKSLDRSRVFVICGASHGSPEHSDFPEEAKRLQEYLLSVGSFALCRLLA</sequence>
<accession>A0A0H5DNM7</accession>
<gene>
    <name evidence="1" type="ORF">ELAC_0617</name>
</gene>
<organism evidence="1 2">
    <name type="scientific">Estrella lausannensis</name>
    <dbReference type="NCBI Taxonomy" id="483423"/>
    <lineage>
        <taxon>Bacteria</taxon>
        <taxon>Pseudomonadati</taxon>
        <taxon>Chlamydiota</taxon>
        <taxon>Chlamydiia</taxon>
        <taxon>Parachlamydiales</taxon>
        <taxon>Candidatus Criblamydiaceae</taxon>
        <taxon>Estrella</taxon>
    </lineage>
</organism>
<dbReference type="AlphaFoldDB" id="A0A0H5DNM7"/>
<protein>
    <submittedName>
        <fullName evidence="1">Uncharacterized protein</fullName>
    </submittedName>
</protein>
<dbReference type="RefSeq" id="WP_098037833.1">
    <property type="nucleotide sequence ID" value="NZ_CWGJ01000011.1"/>
</dbReference>
<dbReference type="Proteomes" id="UP000220251">
    <property type="component" value="Unassembled WGS sequence"/>
</dbReference>
<name>A0A0H5DNM7_9BACT</name>